<dbReference type="Gene3D" id="3.40.190.80">
    <property type="match status" value="1"/>
</dbReference>
<dbReference type="InterPro" id="IPR000760">
    <property type="entry name" value="Inositol_monophosphatase-like"/>
</dbReference>
<name>A0ABV3SDH8_9HYPH</name>
<proteinExistence type="inferred from homology"/>
<dbReference type="Gene3D" id="3.30.540.10">
    <property type="entry name" value="Fructose-1,6-Bisphosphatase, subunit A, domain 1"/>
    <property type="match status" value="1"/>
</dbReference>
<dbReference type="Pfam" id="PF00459">
    <property type="entry name" value="Inositol_P"/>
    <property type="match status" value="1"/>
</dbReference>
<comment type="similarity">
    <text evidence="1">Belongs to the inositol monophosphatase superfamily.</text>
</comment>
<comment type="caution">
    <text evidence="4">The sequence shown here is derived from an EMBL/GenBank/DDBJ whole genome shotgun (WGS) entry which is preliminary data.</text>
</comment>
<evidence type="ECO:0000256" key="3">
    <source>
        <dbReference type="ARBA" id="ARBA00022842"/>
    </source>
</evidence>
<reference evidence="4 5" key="1">
    <citation type="submission" date="2024-05" db="EMBL/GenBank/DDBJ databases">
        <authorList>
            <person name="Jiang F."/>
        </authorList>
    </citation>
    <scope>NUCLEOTIDE SEQUENCE [LARGE SCALE GENOMIC DNA]</scope>
    <source>
        <strain evidence="4 5">LZ166</strain>
    </source>
</reference>
<dbReference type="EMBL" id="JBDPGJ010000001">
    <property type="protein sequence ID" value="MEX0404616.1"/>
    <property type="molecule type" value="Genomic_DNA"/>
</dbReference>
<keyword evidence="3" id="KW-0460">Magnesium</keyword>
<organism evidence="4 5">
    <name type="scientific">Aquibium pacificus</name>
    <dbReference type="NCBI Taxonomy" id="3153579"/>
    <lineage>
        <taxon>Bacteria</taxon>
        <taxon>Pseudomonadati</taxon>
        <taxon>Pseudomonadota</taxon>
        <taxon>Alphaproteobacteria</taxon>
        <taxon>Hyphomicrobiales</taxon>
        <taxon>Phyllobacteriaceae</taxon>
        <taxon>Aquibium</taxon>
    </lineage>
</organism>
<dbReference type="GO" id="GO:0008441">
    <property type="term" value="F:3'(2'),5'-bisphosphate nucleotidase activity"/>
    <property type="evidence" value="ECO:0007669"/>
    <property type="project" value="UniProtKB-EC"/>
</dbReference>
<keyword evidence="2" id="KW-0479">Metal-binding</keyword>
<keyword evidence="5" id="KW-1185">Reference proteome</keyword>
<dbReference type="Proteomes" id="UP001556692">
    <property type="component" value="Unassembled WGS sequence"/>
</dbReference>
<dbReference type="InterPro" id="IPR020550">
    <property type="entry name" value="Inositol_monophosphatase_CS"/>
</dbReference>
<dbReference type="PROSITE" id="PS00630">
    <property type="entry name" value="IMP_2"/>
    <property type="match status" value="1"/>
</dbReference>
<dbReference type="EC" id="3.1.3.7" evidence="4"/>
<dbReference type="SUPFAM" id="SSF56655">
    <property type="entry name" value="Carbohydrate phosphatase"/>
    <property type="match status" value="1"/>
</dbReference>
<gene>
    <name evidence="4" type="ORF">ABGN05_02950</name>
</gene>
<evidence type="ECO:0000256" key="1">
    <source>
        <dbReference type="ARBA" id="ARBA00009759"/>
    </source>
</evidence>
<dbReference type="RefSeq" id="WP_367952496.1">
    <property type="nucleotide sequence ID" value="NZ_JBDPGJ010000001.1"/>
</dbReference>
<dbReference type="PANTHER" id="PTHR20854:SF4">
    <property type="entry name" value="INOSITOL-1-MONOPHOSPHATASE-RELATED"/>
    <property type="match status" value="1"/>
</dbReference>
<evidence type="ECO:0000313" key="5">
    <source>
        <dbReference type="Proteomes" id="UP001556692"/>
    </source>
</evidence>
<keyword evidence="4" id="KW-0378">Hydrolase</keyword>
<evidence type="ECO:0000256" key="2">
    <source>
        <dbReference type="ARBA" id="ARBA00022723"/>
    </source>
</evidence>
<sequence>MQESNAETQTASADLDLIRDAASEAARIAMSFFCKTPEVWMKEGSSPVSEADYAVDRFLREELTKARPDYGWLSEETADSPGRLGAKRTFVVDPIDGTRAFLDRRKTWCVSIAVVEDGVPIAGVLDCPALEEIYWASETGPAYQNGRAISVRESLERPEVGGPKTIFNMLPDTLRDRVATTSYIPSLAYRIALLAGGNLDAALVKPNSHDWDLAAADLILRQAGGRVVDEYGRRLAYAGADVRHDMLVAGSGPLLSEILEALASRDRRPVSNAPGMI</sequence>
<protein>
    <submittedName>
        <fullName evidence="4">3'(2'),5'-bisphosphate nucleotidase CysQ</fullName>
        <ecNumber evidence="4">3.1.3.7</ecNumber>
    </submittedName>
</protein>
<accession>A0ABV3SDH8</accession>
<evidence type="ECO:0000313" key="4">
    <source>
        <dbReference type="EMBL" id="MEX0404616.1"/>
    </source>
</evidence>
<dbReference type="PANTHER" id="PTHR20854">
    <property type="entry name" value="INOSITOL MONOPHOSPHATASE"/>
    <property type="match status" value="1"/>
</dbReference>
<dbReference type="CDD" id="cd01638">
    <property type="entry name" value="CysQ"/>
    <property type="match status" value="1"/>
</dbReference>
<dbReference type="PRINTS" id="PR00377">
    <property type="entry name" value="IMPHPHTASES"/>
</dbReference>